<feature type="compositionally biased region" description="Basic and acidic residues" evidence="1">
    <location>
        <begin position="87"/>
        <end position="100"/>
    </location>
</feature>
<proteinExistence type="predicted"/>
<dbReference type="EMBL" id="VIEB01000038">
    <property type="protein sequence ID" value="TQE10634.1"/>
    <property type="molecule type" value="Genomic_DNA"/>
</dbReference>
<evidence type="ECO:0000313" key="2">
    <source>
        <dbReference type="EMBL" id="TQE10634.1"/>
    </source>
</evidence>
<reference evidence="2 3" key="1">
    <citation type="journal article" date="2019" name="G3 (Bethesda)">
        <title>Sequencing of a Wild Apple (Malus baccata) Genome Unravels the Differences Between Cultivated and Wild Apple Species Regarding Disease Resistance and Cold Tolerance.</title>
        <authorList>
            <person name="Chen X."/>
        </authorList>
    </citation>
    <scope>NUCLEOTIDE SEQUENCE [LARGE SCALE GENOMIC DNA]</scope>
    <source>
        <strain evidence="3">cv. Shandingzi</strain>
        <tissue evidence="2">Leaves</tissue>
    </source>
</reference>
<accession>A0A540NHX7</accession>
<evidence type="ECO:0000313" key="3">
    <source>
        <dbReference type="Proteomes" id="UP000315295"/>
    </source>
</evidence>
<sequence length="100" mass="11478">MEQNLTHACCFIYVRTPNSCKSETNNTRKMPRVAILSQPNHVAPEPHAIMDSSSKHADRDHFAHATIPEIYNETEETNLKKNSQTHESAKFERTTERKQA</sequence>
<keyword evidence="3" id="KW-1185">Reference proteome</keyword>
<evidence type="ECO:0000256" key="1">
    <source>
        <dbReference type="SAM" id="MobiDB-lite"/>
    </source>
</evidence>
<comment type="caution">
    <text evidence="2">The sequence shown here is derived from an EMBL/GenBank/DDBJ whole genome shotgun (WGS) entry which is preliminary data.</text>
</comment>
<feature type="region of interest" description="Disordered" evidence="1">
    <location>
        <begin position="73"/>
        <end position="100"/>
    </location>
</feature>
<name>A0A540NHX7_MALBA</name>
<dbReference type="Proteomes" id="UP000315295">
    <property type="component" value="Unassembled WGS sequence"/>
</dbReference>
<organism evidence="2 3">
    <name type="scientific">Malus baccata</name>
    <name type="common">Siberian crab apple</name>
    <name type="synonym">Pyrus baccata</name>
    <dbReference type="NCBI Taxonomy" id="106549"/>
    <lineage>
        <taxon>Eukaryota</taxon>
        <taxon>Viridiplantae</taxon>
        <taxon>Streptophyta</taxon>
        <taxon>Embryophyta</taxon>
        <taxon>Tracheophyta</taxon>
        <taxon>Spermatophyta</taxon>
        <taxon>Magnoliopsida</taxon>
        <taxon>eudicotyledons</taxon>
        <taxon>Gunneridae</taxon>
        <taxon>Pentapetalae</taxon>
        <taxon>rosids</taxon>
        <taxon>fabids</taxon>
        <taxon>Rosales</taxon>
        <taxon>Rosaceae</taxon>
        <taxon>Amygdaloideae</taxon>
        <taxon>Maleae</taxon>
        <taxon>Malus</taxon>
    </lineage>
</organism>
<gene>
    <name evidence="2" type="ORF">C1H46_003747</name>
</gene>
<protein>
    <submittedName>
        <fullName evidence="2">Uncharacterized protein</fullName>
    </submittedName>
</protein>
<dbReference type="AlphaFoldDB" id="A0A540NHX7"/>